<sequence>MTNVCSDDVRPPLSKKTTAEKRDTIFVLVMALIAAASFIWYFVKLALGDAEGAERLVPLVTILFFTSVGFDQKKETTSPGVHALTNVNWVLMCAFALTIIIPLLMK</sequence>
<evidence type="ECO:0000313" key="2">
    <source>
        <dbReference type="EMBL" id="MDJ1651677.1"/>
    </source>
</evidence>
<name>A0ABT7DR10_9ACTN</name>
<feature type="transmembrane region" description="Helical" evidence="1">
    <location>
        <begin position="55"/>
        <end position="71"/>
    </location>
</feature>
<keyword evidence="1" id="KW-1133">Transmembrane helix</keyword>
<organism evidence="2 3">
    <name type="scientific">Gordonibacter faecis</name>
    <dbReference type="NCBI Taxonomy" id="3047475"/>
    <lineage>
        <taxon>Bacteria</taxon>
        <taxon>Bacillati</taxon>
        <taxon>Actinomycetota</taxon>
        <taxon>Coriobacteriia</taxon>
        <taxon>Eggerthellales</taxon>
        <taxon>Eggerthellaceae</taxon>
        <taxon>Gordonibacter</taxon>
    </lineage>
</organism>
<dbReference type="EMBL" id="JASJEU010000024">
    <property type="protein sequence ID" value="MDJ1651677.1"/>
    <property type="molecule type" value="Genomic_DNA"/>
</dbReference>
<accession>A0ABT7DR10</accession>
<evidence type="ECO:0000313" key="3">
    <source>
        <dbReference type="Proteomes" id="UP001232750"/>
    </source>
</evidence>
<reference evidence="2 3" key="1">
    <citation type="submission" date="2023-05" db="EMBL/GenBank/DDBJ databases">
        <title>Gordonibacter KGMB12511T sp. nov., isolated from faeces of healthy Korean.</title>
        <authorList>
            <person name="Kim H.S."/>
            <person name="Kim J.-S."/>
            <person name="Suh M.K."/>
            <person name="Eom M.K."/>
            <person name="Do H.E."/>
            <person name="Lee J.-S."/>
        </authorList>
    </citation>
    <scope>NUCLEOTIDE SEQUENCE [LARGE SCALE GENOMIC DNA]</scope>
    <source>
        <strain evidence="2 3">KGMB12511</strain>
    </source>
</reference>
<feature type="transmembrane region" description="Helical" evidence="1">
    <location>
        <begin position="83"/>
        <end position="105"/>
    </location>
</feature>
<keyword evidence="1" id="KW-0472">Membrane</keyword>
<evidence type="ECO:0000256" key="1">
    <source>
        <dbReference type="SAM" id="Phobius"/>
    </source>
</evidence>
<keyword evidence="3" id="KW-1185">Reference proteome</keyword>
<keyword evidence="1" id="KW-0812">Transmembrane</keyword>
<gene>
    <name evidence="2" type="ORF">QNJ86_12765</name>
</gene>
<dbReference type="Proteomes" id="UP001232750">
    <property type="component" value="Unassembled WGS sequence"/>
</dbReference>
<protein>
    <submittedName>
        <fullName evidence="2">Uncharacterized protein</fullName>
    </submittedName>
</protein>
<proteinExistence type="predicted"/>
<feature type="transmembrane region" description="Helical" evidence="1">
    <location>
        <begin position="25"/>
        <end position="43"/>
    </location>
</feature>
<comment type="caution">
    <text evidence="2">The sequence shown here is derived from an EMBL/GenBank/DDBJ whole genome shotgun (WGS) entry which is preliminary data.</text>
</comment>
<dbReference type="RefSeq" id="WP_283833028.1">
    <property type="nucleotide sequence ID" value="NZ_JASJEU010000024.1"/>
</dbReference>